<keyword evidence="5 6" id="KW-0233">DNA recombination</keyword>
<keyword evidence="8" id="KW-1185">Reference proteome</keyword>
<evidence type="ECO:0000313" key="7">
    <source>
        <dbReference type="EMBL" id="KJJ84790.1"/>
    </source>
</evidence>
<keyword evidence="3 6" id="KW-0815">Transposition</keyword>
<evidence type="ECO:0000256" key="2">
    <source>
        <dbReference type="ARBA" id="ARBA00010961"/>
    </source>
</evidence>
<comment type="similarity">
    <text evidence="2 6">Belongs to the transposase mutator family.</text>
</comment>
<evidence type="ECO:0000313" key="8">
    <source>
        <dbReference type="Proteomes" id="UP000033428"/>
    </source>
</evidence>
<dbReference type="GO" id="GO:0003677">
    <property type="term" value="F:DNA binding"/>
    <property type="evidence" value="ECO:0007669"/>
    <property type="project" value="UniProtKB-UniRule"/>
</dbReference>
<evidence type="ECO:0000256" key="4">
    <source>
        <dbReference type="ARBA" id="ARBA00023125"/>
    </source>
</evidence>
<protein>
    <recommendedName>
        <fullName evidence="6">Mutator family transposase</fullName>
    </recommendedName>
</protein>
<dbReference type="PANTHER" id="PTHR33217">
    <property type="entry name" value="TRANSPOSASE FOR INSERTION SEQUENCE ELEMENT IS1081"/>
    <property type="match status" value="1"/>
</dbReference>
<dbReference type="Proteomes" id="UP000033428">
    <property type="component" value="Unassembled WGS sequence"/>
</dbReference>
<accession>A0A0F0CTN9</accession>
<evidence type="ECO:0000256" key="6">
    <source>
        <dbReference type="RuleBase" id="RU365089"/>
    </source>
</evidence>
<gene>
    <name evidence="7" type="ORF">OMAG_001342</name>
</gene>
<evidence type="ECO:0000256" key="5">
    <source>
        <dbReference type="ARBA" id="ARBA00023172"/>
    </source>
</evidence>
<sequence length="166" mass="19668">MGTICDDLKKRGIKRVLLWVTDGVAGVGEEVQKRFSYTKIQLCIIHKIRNILEKVRKEDKAIILADFKQTFKLDNPNHTKEEAIKETETFVEKWSKKYPSMNRMFDKEISEKLFAFLEFPWQIRRMLYTTNWIENLNDSIKRTTKIRRSFPTEDSALNLAHLPLFA</sequence>
<keyword evidence="4 6" id="KW-0238">DNA-binding</keyword>
<keyword evidence="6" id="KW-0814">Transposable element</keyword>
<name>A0A0F0CTN9_9BACT</name>
<dbReference type="Pfam" id="PF00872">
    <property type="entry name" value="Transposase_mut"/>
    <property type="match status" value="1"/>
</dbReference>
<proteinExistence type="inferred from homology"/>
<comment type="function">
    <text evidence="1 6">Required for the transposition of the insertion element.</text>
</comment>
<evidence type="ECO:0000256" key="3">
    <source>
        <dbReference type="ARBA" id="ARBA00022578"/>
    </source>
</evidence>
<comment type="caution">
    <text evidence="7">The sequence shown here is derived from an EMBL/GenBank/DDBJ whole genome shotgun (WGS) entry which is preliminary data.</text>
</comment>
<dbReference type="GO" id="GO:0006313">
    <property type="term" value="P:DNA transposition"/>
    <property type="evidence" value="ECO:0007669"/>
    <property type="project" value="UniProtKB-UniRule"/>
</dbReference>
<evidence type="ECO:0000256" key="1">
    <source>
        <dbReference type="ARBA" id="ARBA00002190"/>
    </source>
</evidence>
<reference evidence="7 8" key="1">
    <citation type="submission" date="2015-02" db="EMBL/GenBank/DDBJ databases">
        <title>Single-cell genomics of uncultivated deep-branching MTB reveals a conserved set of magnetosome genes.</title>
        <authorList>
            <person name="Kolinko S."/>
            <person name="Richter M."/>
            <person name="Glockner F.O."/>
            <person name="Brachmann A."/>
            <person name="Schuler D."/>
        </authorList>
    </citation>
    <scope>NUCLEOTIDE SEQUENCE [LARGE SCALE GENOMIC DNA]</scope>
    <source>
        <strain evidence="7">SKK-01</strain>
    </source>
</reference>
<dbReference type="InterPro" id="IPR001207">
    <property type="entry name" value="Transposase_mutator"/>
</dbReference>
<organism evidence="7 8">
    <name type="scientific">Candidatus Omnitrophus magneticus</name>
    <dbReference type="NCBI Taxonomy" id="1609969"/>
    <lineage>
        <taxon>Bacteria</taxon>
        <taxon>Pseudomonadati</taxon>
        <taxon>Candidatus Omnitrophota</taxon>
        <taxon>Candidatus Omnitrophus</taxon>
    </lineage>
</organism>
<dbReference type="EMBL" id="JYNY01000265">
    <property type="protein sequence ID" value="KJJ84790.1"/>
    <property type="molecule type" value="Genomic_DNA"/>
</dbReference>
<dbReference type="AlphaFoldDB" id="A0A0F0CTN9"/>
<dbReference type="GO" id="GO:0004803">
    <property type="term" value="F:transposase activity"/>
    <property type="evidence" value="ECO:0007669"/>
    <property type="project" value="UniProtKB-UniRule"/>
</dbReference>
<dbReference type="PANTHER" id="PTHR33217:SF8">
    <property type="entry name" value="MUTATOR FAMILY TRANSPOSASE"/>
    <property type="match status" value="1"/>
</dbReference>